<dbReference type="EMBL" id="JAWDGP010004863">
    <property type="protein sequence ID" value="KAK3761637.1"/>
    <property type="molecule type" value="Genomic_DNA"/>
</dbReference>
<gene>
    <name evidence="2" type="ORF">RRG08_065280</name>
</gene>
<organism evidence="2 3">
    <name type="scientific">Elysia crispata</name>
    <name type="common">lettuce slug</name>
    <dbReference type="NCBI Taxonomy" id="231223"/>
    <lineage>
        <taxon>Eukaryota</taxon>
        <taxon>Metazoa</taxon>
        <taxon>Spiralia</taxon>
        <taxon>Lophotrochozoa</taxon>
        <taxon>Mollusca</taxon>
        <taxon>Gastropoda</taxon>
        <taxon>Heterobranchia</taxon>
        <taxon>Euthyneura</taxon>
        <taxon>Panpulmonata</taxon>
        <taxon>Sacoglossa</taxon>
        <taxon>Placobranchoidea</taxon>
        <taxon>Plakobranchidae</taxon>
        <taxon>Elysia</taxon>
    </lineage>
</organism>
<dbReference type="AlphaFoldDB" id="A0AAE0Z4F4"/>
<feature type="chain" id="PRO_5042036167" evidence="1">
    <location>
        <begin position="21"/>
        <end position="78"/>
    </location>
</feature>
<reference evidence="2" key="1">
    <citation type="journal article" date="2023" name="G3 (Bethesda)">
        <title>A reference genome for the long-term kleptoplast-retaining sea slug Elysia crispata morphotype clarki.</title>
        <authorList>
            <person name="Eastman K.E."/>
            <person name="Pendleton A.L."/>
            <person name="Shaikh M.A."/>
            <person name="Suttiyut T."/>
            <person name="Ogas R."/>
            <person name="Tomko P."/>
            <person name="Gavelis G."/>
            <person name="Widhalm J.R."/>
            <person name="Wisecaver J.H."/>
        </authorList>
    </citation>
    <scope>NUCLEOTIDE SEQUENCE</scope>
    <source>
        <strain evidence="2">ECLA1</strain>
    </source>
</reference>
<comment type="caution">
    <text evidence="2">The sequence shown here is derived from an EMBL/GenBank/DDBJ whole genome shotgun (WGS) entry which is preliminary data.</text>
</comment>
<evidence type="ECO:0000256" key="1">
    <source>
        <dbReference type="SAM" id="SignalP"/>
    </source>
</evidence>
<sequence>MAANHTFTTWLPIILYNMAANPFPLQDSCQSVLYNTWLSIMPFHNIAANHTLQHGCQIILYNITPKSYSTTGLANHTY</sequence>
<keyword evidence="3" id="KW-1185">Reference proteome</keyword>
<dbReference type="Proteomes" id="UP001283361">
    <property type="component" value="Unassembled WGS sequence"/>
</dbReference>
<proteinExistence type="predicted"/>
<name>A0AAE0Z4F4_9GAST</name>
<protein>
    <submittedName>
        <fullName evidence="2">Uncharacterized protein</fullName>
    </submittedName>
</protein>
<evidence type="ECO:0000313" key="2">
    <source>
        <dbReference type="EMBL" id="KAK3761637.1"/>
    </source>
</evidence>
<feature type="signal peptide" evidence="1">
    <location>
        <begin position="1"/>
        <end position="20"/>
    </location>
</feature>
<keyword evidence="1" id="KW-0732">Signal</keyword>
<accession>A0AAE0Z4F4</accession>
<evidence type="ECO:0000313" key="3">
    <source>
        <dbReference type="Proteomes" id="UP001283361"/>
    </source>
</evidence>